<gene>
    <name evidence="5" type="ORF">A2527_00335</name>
</gene>
<keyword evidence="2" id="KW-0902">Two-component regulatory system</keyword>
<feature type="modified residue" description="4-aspartylphosphate" evidence="3">
    <location>
        <position position="60"/>
    </location>
</feature>
<dbReference type="CDD" id="cd17546">
    <property type="entry name" value="REC_hyHK_CKI1_RcsC-like"/>
    <property type="match status" value="1"/>
</dbReference>
<evidence type="ECO:0000256" key="1">
    <source>
        <dbReference type="ARBA" id="ARBA00022553"/>
    </source>
</evidence>
<dbReference type="EMBL" id="MFNE01000008">
    <property type="protein sequence ID" value="OGG96861.1"/>
    <property type="molecule type" value="Genomic_DNA"/>
</dbReference>
<name>A0A1F6GFG9_9PROT</name>
<dbReference type="Gene3D" id="3.40.50.2300">
    <property type="match status" value="1"/>
</dbReference>
<dbReference type="InterPro" id="IPR011006">
    <property type="entry name" value="CheY-like_superfamily"/>
</dbReference>
<evidence type="ECO:0000256" key="3">
    <source>
        <dbReference type="PROSITE-ProRule" id="PRU00169"/>
    </source>
</evidence>
<keyword evidence="1 3" id="KW-0597">Phosphoprotein</keyword>
<dbReference type="PANTHER" id="PTHR45339:SF1">
    <property type="entry name" value="HYBRID SIGNAL TRANSDUCTION HISTIDINE KINASE J"/>
    <property type="match status" value="1"/>
</dbReference>
<reference evidence="5 6" key="1">
    <citation type="journal article" date="2016" name="Nat. Commun.">
        <title>Thousands of microbial genomes shed light on interconnected biogeochemical processes in an aquifer system.</title>
        <authorList>
            <person name="Anantharaman K."/>
            <person name="Brown C.T."/>
            <person name="Hug L.A."/>
            <person name="Sharon I."/>
            <person name="Castelle C.J."/>
            <person name="Probst A.J."/>
            <person name="Thomas B.C."/>
            <person name="Singh A."/>
            <person name="Wilkins M.J."/>
            <person name="Karaoz U."/>
            <person name="Brodie E.L."/>
            <person name="Williams K.H."/>
            <person name="Hubbard S.S."/>
            <person name="Banfield J.F."/>
        </authorList>
    </citation>
    <scope>NUCLEOTIDE SEQUENCE [LARGE SCALE GENOMIC DNA]</scope>
</reference>
<dbReference type="PANTHER" id="PTHR45339">
    <property type="entry name" value="HYBRID SIGNAL TRANSDUCTION HISTIDINE KINASE J"/>
    <property type="match status" value="1"/>
</dbReference>
<sequence length="138" mass="15475">MTQKTPRFLVADDIAVNRQLLSYFLRGYGQVDFAQDGQEVLEKFLAAYKEGTSYDAIFLDIMMPVADGQEALRNIRSFEATQGLGVNKEVKVVMVTSLGDYDNLKESLKQGAVEYLVKPVKEAGFKQLLERLGFNRVG</sequence>
<dbReference type="SUPFAM" id="SSF52172">
    <property type="entry name" value="CheY-like"/>
    <property type="match status" value="1"/>
</dbReference>
<evidence type="ECO:0000259" key="4">
    <source>
        <dbReference type="PROSITE" id="PS50110"/>
    </source>
</evidence>
<evidence type="ECO:0000313" key="6">
    <source>
        <dbReference type="Proteomes" id="UP000178449"/>
    </source>
</evidence>
<protein>
    <recommendedName>
        <fullName evidence="4">Response regulatory domain-containing protein</fullName>
    </recommendedName>
</protein>
<organism evidence="5 6">
    <name type="scientific">Candidatus Lambdaproteobacteria bacterium RIFOXYD2_FULL_50_16</name>
    <dbReference type="NCBI Taxonomy" id="1817772"/>
    <lineage>
        <taxon>Bacteria</taxon>
        <taxon>Pseudomonadati</taxon>
        <taxon>Pseudomonadota</taxon>
        <taxon>Candidatus Lambdaproteobacteria</taxon>
    </lineage>
</organism>
<dbReference type="AlphaFoldDB" id="A0A1F6GFG9"/>
<proteinExistence type="predicted"/>
<dbReference type="STRING" id="1817772.A2527_00335"/>
<dbReference type="SMART" id="SM00448">
    <property type="entry name" value="REC"/>
    <property type="match status" value="1"/>
</dbReference>
<evidence type="ECO:0000256" key="2">
    <source>
        <dbReference type="ARBA" id="ARBA00023012"/>
    </source>
</evidence>
<dbReference type="PROSITE" id="PS50110">
    <property type="entry name" value="RESPONSE_REGULATORY"/>
    <property type="match status" value="1"/>
</dbReference>
<dbReference type="Pfam" id="PF00072">
    <property type="entry name" value="Response_reg"/>
    <property type="match status" value="1"/>
</dbReference>
<dbReference type="Proteomes" id="UP000178449">
    <property type="component" value="Unassembled WGS sequence"/>
</dbReference>
<comment type="caution">
    <text evidence="5">The sequence shown here is derived from an EMBL/GenBank/DDBJ whole genome shotgun (WGS) entry which is preliminary data.</text>
</comment>
<dbReference type="GO" id="GO:0000160">
    <property type="term" value="P:phosphorelay signal transduction system"/>
    <property type="evidence" value="ECO:0007669"/>
    <property type="project" value="UniProtKB-KW"/>
</dbReference>
<accession>A0A1F6GFG9</accession>
<evidence type="ECO:0000313" key="5">
    <source>
        <dbReference type="EMBL" id="OGG96861.1"/>
    </source>
</evidence>
<feature type="domain" description="Response regulatory" evidence="4">
    <location>
        <begin position="7"/>
        <end position="133"/>
    </location>
</feature>
<dbReference type="InterPro" id="IPR001789">
    <property type="entry name" value="Sig_transdc_resp-reg_receiver"/>
</dbReference>